<dbReference type="SUPFAM" id="SSF81901">
    <property type="entry name" value="HCP-like"/>
    <property type="match status" value="2"/>
</dbReference>
<dbReference type="PANTHER" id="PTHR11102:SF160">
    <property type="entry name" value="ERAD-ASSOCIATED E3 UBIQUITIN-PROTEIN LIGASE COMPONENT HRD3"/>
    <property type="match status" value="1"/>
</dbReference>
<dbReference type="Gene3D" id="1.25.40.10">
    <property type="entry name" value="Tetratricopeptide repeat domain"/>
    <property type="match status" value="2"/>
</dbReference>
<evidence type="ECO:0000256" key="1">
    <source>
        <dbReference type="ARBA" id="ARBA00038101"/>
    </source>
</evidence>
<dbReference type="InterPro" id="IPR006597">
    <property type="entry name" value="Sel1-like"/>
</dbReference>
<dbReference type="SMART" id="SM00671">
    <property type="entry name" value="SEL1"/>
    <property type="match status" value="8"/>
</dbReference>
<dbReference type="Proteomes" id="UP001470230">
    <property type="component" value="Unassembled WGS sequence"/>
</dbReference>
<dbReference type="PANTHER" id="PTHR11102">
    <property type="entry name" value="SEL-1-LIKE PROTEIN"/>
    <property type="match status" value="1"/>
</dbReference>
<keyword evidence="3" id="KW-1185">Reference proteome</keyword>
<proteinExistence type="inferred from homology"/>
<sequence>MLFKAPVSSISNWKFQFSSNMISKNSIILQSPNPVQPLIASFQIKNQSQFNRFFTKQSTTTNPEEIIQNEQEIIQQATSLLDGTNGQSKDPIKAASLLKKLADNGSTQAMIMYAGMAENGIGLPTKDIETAGNYYRKAAEQDSSTESCMIYLQFLRGQKKEADLQSYTKKIVEEGKGSRLFVLALFSLHEGNRNDCEKYLNLAIDRENVDSMILQASLSISKDPETSLKLLKRAIDKGSIVAMYGYASYLAKGEFESIKENRENEAFSYMKRAADGGLKDALVTLGEWYLNGFCCVRNVEKSFEYFKKAADLFDDPYSQFIYGSFLLSHEKCDKKIGFEYVKKAAQQNLPDALFKLGFCFMSGDGVNKNEMVANKFFKLAADSENADSEMLLNYAVRLLVGEKIKKDENEAAKYLKRGAESGNKLCIQFLKDLKVKI</sequence>
<accession>A0ABR2KU84</accession>
<reference evidence="2 3" key="1">
    <citation type="submission" date="2024-04" db="EMBL/GenBank/DDBJ databases">
        <title>Tritrichomonas musculus Genome.</title>
        <authorList>
            <person name="Alves-Ferreira E."/>
            <person name="Grigg M."/>
            <person name="Lorenzi H."/>
            <person name="Galac M."/>
        </authorList>
    </citation>
    <scope>NUCLEOTIDE SEQUENCE [LARGE SCALE GENOMIC DNA]</scope>
    <source>
        <strain evidence="2 3">EAF2021</strain>
    </source>
</reference>
<comment type="similarity">
    <text evidence="1">Belongs to the sel-1 family.</text>
</comment>
<comment type="caution">
    <text evidence="2">The sequence shown here is derived from an EMBL/GenBank/DDBJ whole genome shotgun (WGS) entry which is preliminary data.</text>
</comment>
<evidence type="ECO:0000313" key="2">
    <source>
        <dbReference type="EMBL" id="KAK8894675.1"/>
    </source>
</evidence>
<name>A0ABR2KU84_9EUKA</name>
<dbReference type="InterPro" id="IPR050767">
    <property type="entry name" value="Sel1_AlgK"/>
</dbReference>
<dbReference type="Pfam" id="PF08238">
    <property type="entry name" value="Sel1"/>
    <property type="match status" value="8"/>
</dbReference>
<gene>
    <name evidence="2" type="ORF">M9Y10_023112</name>
</gene>
<organism evidence="2 3">
    <name type="scientific">Tritrichomonas musculus</name>
    <dbReference type="NCBI Taxonomy" id="1915356"/>
    <lineage>
        <taxon>Eukaryota</taxon>
        <taxon>Metamonada</taxon>
        <taxon>Parabasalia</taxon>
        <taxon>Tritrichomonadida</taxon>
        <taxon>Tritrichomonadidae</taxon>
        <taxon>Tritrichomonas</taxon>
    </lineage>
</organism>
<protein>
    <submittedName>
        <fullName evidence="2">Uncharacterized protein</fullName>
    </submittedName>
</protein>
<evidence type="ECO:0000313" key="3">
    <source>
        <dbReference type="Proteomes" id="UP001470230"/>
    </source>
</evidence>
<dbReference type="EMBL" id="JAPFFF010000003">
    <property type="protein sequence ID" value="KAK8894675.1"/>
    <property type="molecule type" value="Genomic_DNA"/>
</dbReference>
<dbReference type="InterPro" id="IPR011990">
    <property type="entry name" value="TPR-like_helical_dom_sf"/>
</dbReference>